<evidence type="ECO:0000259" key="6">
    <source>
        <dbReference type="PROSITE" id="PS51192"/>
    </source>
</evidence>
<dbReference type="SUPFAM" id="SSF52540">
    <property type="entry name" value="P-loop containing nucleoside triphosphate hydrolases"/>
    <property type="match status" value="1"/>
</dbReference>
<proteinExistence type="predicted"/>
<feature type="region of interest" description="Disordered" evidence="5">
    <location>
        <begin position="123"/>
        <end position="147"/>
    </location>
</feature>
<dbReference type="PANTHER" id="PTHR47959">
    <property type="entry name" value="ATP-DEPENDENT RNA HELICASE RHLE-RELATED"/>
    <property type="match status" value="1"/>
</dbReference>
<comment type="caution">
    <text evidence="8">The sequence shown here is derived from an EMBL/GenBank/DDBJ whole genome shotgun (WGS) entry which is preliminary data.</text>
</comment>
<keyword evidence="2 8" id="KW-0378">Hydrolase</keyword>
<organism evidence="8 9">
    <name type="scientific">Olpidium bornovanus</name>
    <dbReference type="NCBI Taxonomy" id="278681"/>
    <lineage>
        <taxon>Eukaryota</taxon>
        <taxon>Fungi</taxon>
        <taxon>Fungi incertae sedis</taxon>
        <taxon>Olpidiomycota</taxon>
        <taxon>Olpidiomycotina</taxon>
        <taxon>Olpidiomycetes</taxon>
        <taxon>Olpidiales</taxon>
        <taxon>Olpidiaceae</taxon>
        <taxon>Olpidium</taxon>
    </lineage>
</organism>
<keyword evidence="4" id="KW-0067">ATP-binding</keyword>
<gene>
    <name evidence="8" type="ORF">BJ554DRAFT_3539</name>
</gene>
<keyword evidence="1" id="KW-0547">Nucleotide-binding</keyword>
<dbReference type="PROSITE" id="PS51194">
    <property type="entry name" value="HELICASE_CTER"/>
    <property type="match status" value="1"/>
</dbReference>
<feature type="domain" description="Helicase ATP-binding" evidence="6">
    <location>
        <begin position="1"/>
        <end position="77"/>
    </location>
</feature>
<feature type="compositionally biased region" description="Basic and acidic residues" evidence="5">
    <location>
        <begin position="438"/>
        <end position="455"/>
    </location>
</feature>
<evidence type="ECO:0000256" key="3">
    <source>
        <dbReference type="ARBA" id="ARBA00022806"/>
    </source>
</evidence>
<dbReference type="Proteomes" id="UP000673691">
    <property type="component" value="Unassembled WGS sequence"/>
</dbReference>
<dbReference type="OrthoDB" id="1191041at2759"/>
<protein>
    <submittedName>
        <fullName evidence="8">P-loop containing nucleoside triphosphate hydrolase protein</fullName>
    </submittedName>
</protein>
<keyword evidence="9" id="KW-1185">Reference proteome</keyword>
<dbReference type="InterPro" id="IPR014001">
    <property type="entry name" value="Helicase_ATP-bd"/>
</dbReference>
<dbReference type="CDD" id="cd18787">
    <property type="entry name" value="SF2_C_DEAD"/>
    <property type="match status" value="1"/>
</dbReference>
<dbReference type="Pfam" id="PF00271">
    <property type="entry name" value="Helicase_C"/>
    <property type="match status" value="1"/>
</dbReference>
<accession>A0A8H7ZNZ5</accession>
<dbReference type="GO" id="GO:0005829">
    <property type="term" value="C:cytosol"/>
    <property type="evidence" value="ECO:0007669"/>
    <property type="project" value="TreeGrafter"/>
</dbReference>
<keyword evidence="3" id="KW-0347">Helicase</keyword>
<evidence type="ECO:0000256" key="4">
    <source>
        <dbReference type="ARBA" id="ARBA00022840"/>
    </source>
</evidence>
<evidence type="ECO:0000256" key="5">
    <source>
        <dbReference type="SAM" id="MobiDB-lite"/>
    </source>
</evidence>
<reference evidence="8 9" key="1">
    <citation type="journal article" name="Sci. Rep.">
        <title>Genome-scale phylogenetic analyses confirm Olpidium as the closest living zoosporic fungus to the non-flagellated, terrestrial fungi.</title>
        <authorList>
            <person name="Chang Y."/>
            <person name="Rochon D."/>
            <person name="Sekimoto S."/>
            <person name="Wang Y."/>
            <person name="Chovatia M."/>
            <person name="Sandor L."/>
            <person name="Salamov A."/>
            <person name="Grigoriev I.V."/>
            <person name="Stajich J.E."/>
            <person name="Spatafora J.W."/>
        </authorList>
    </citation>
    <scope>NUCLEOTIDE SEQUENCE [LARGE SCALE GENOMIC DNA]</scope>
    <source>
        <strain evidence="8">S191</strain>
    </source>
</reference>
<sequence length="501" mass="55464">MELDLRSVEVVVFDEADSPSHPTDDLFARLFEMGFAVQLHEILYKLPSSRQTMLFSATLPSVLVDFAKAGLQDPSLIRLDVDTKISKDLEMAFFVVKTDEKEGALLCLLRDVLRVPKAPVAVQDEQKGDGAGKGKGGKRRPPFSSKISASGHQTIVFVSTKHHVEYLGTLLEQAGYCCSMIYGSMDQTARKIHISKFRDGRTNILVVTDVAARGIDIPVLENVVNYDFVDSSKVFVHRVGRAARAGRRGWAYSLLTAEDLPYLIDLQLFLGRPLVLGRCSTSVPSYTTEITLGALPRDSVGLDVEWVQDLLGSVPDANALRRTADNGRRLYCKSRPSAAPESYKRAKELAKEKSLWEVHPLVARLMLLRAKPGDEEVQREVERSNFLASLSSFRPAETIFEVGSKGGKMSAAGAVMKQRREIVRSLVPSSRNGITATDDDKAAKENTDESCPRPEILDPVQLKQAGEDEIVVCYFVRRLIVLRPPSVVDDRLCFVVPSVIF</sequence>
<dbReference type="PROSITE" id="PS51192">
    <property type="entry name" value="HELICASE_ATP_BIND_1"/>
    <property type="match status" value="1"/>
</dbReference>
<dbReference type="InterPro" id="IPR001650">
    <property type="entry name" value="Helicase_C-like"/>
</dbReference>
<evidence type="ECO:0000259" key="7">
    <source>
        <dbReference type="PROSITE" id="PS51194"/>
    </source>
</evidence>
<dbReference type="GO" id="GO:0016787">
    <property type="term" value="F:hydrolase activity"/>
    <property type="evidence" value="ECO:0007669"/>
    <property type="project" value="UniProtKB-KW"/>
</dbReference>
<evidence type="ECO:0000256" key="1">
    <source>
        <dbReference type="ARBA" id="ARBA00022741"/>
    </source>
</evidence>
<evidence type="ECO:0000256" key="2">
    <source>
        <dbReference type="ARBA" id="ARBA00022801"/>
    </source>
</evidence>
<dbReference type="PANTHER" id="PTHR47959:SF8">
    <property type="entry name" value="RNA HELICASE"/>
    <property type="match status" value="1"/>
</dbReference>
<name>A0A8H7ZNZ5_9FUNG</name>
<feature type="region of interest" description="Disordered" evidence="5">
    <location>
        <begin position="431"/>
        <end position="455"/>
    </location>
</feature>
<feature type="domain" description="Helicase C-terminal" evidence="7">
    <location>
        <begin position="142"/>
        <end position="291"/>
    </location>
</feature>
<dbReference type="GO" id="GO:0005524">
    <property type="term" value="F:ATP binding"/>
    <property type="evidence" value="ECO:0007669"/>
    <property type="project" value="UniProtKB-KW"/>
</dbReference>
<evidence type="ECO:0000313" key="9">
    <source>
        <dbReference type="Proteomes" id="UP000673691"/>
    </source>
</evidence>
<dbReference type="InterPro" id="IPR027417">
    <property type="entry name" value="P-loop_NTPase"/>
</dbReference>
<dbReference type="GO" id="GO:0003724">
    <property type="term" value="F:RNA helicase activity"/>
    <property type="evidence" value="ECO:0007669"/>
    <property type="project" value="TreeGrafter"/>
</dbReference>
<dbReference type="InterPro" id="IPR050079">
    <property type="entry name" value="DEAD_box_RNA_helicase"/>
</dbReference>
<dbReference type="Gene3D" id="3.40.50.300">
    <property type="entry name" value="P-loop containing nucleotide triphosphate hydrolases"/>
    <property type="match status" value="2"/>
</dbReference>
<dbReference type="AlphaFoldDB" id="A0A8H7ZNZ5"/>
<dbReference type="SMART" id="SM00490">
    <property type="entry name" value="HELICc"/>
    <property type="match status" value="1"/>
</dbReference>
<dbReference type="EMBL" id="JAEFCI010011382">
    <property type="protein sequence ID" value="KAG5456661.1"/>
    <property type="molecule type" value="Genomic_DNA"/>
</dbReference>
<evidence type="ECO:0000313" key="8">
    <source>
        <dbReference type="EMBL" id="KAG5456661.1"/>
    </source>
</evidence>